<reference evidence="1 2" key="1">
    <citation type="submission" date="2013-11" db="EMBL/GenBank/DDBJ databases">
        <title>Genome sequencing of Stegodyphus mimosarum.</title>
        <authorList>
            <person name="Bechsgaard J."/>
        </authorList>
    </citation>
    <scope>NUCLEOTIDE SEQUENCE [LARGE SCALE GENOMIC DNA]</scope>
</reference>
<gene>
    <name evidence="1" type="ORF">X975_22055</name>
</gene>
<dbReference type="EMBL" id="KK118345">
    <property type="protein sequence ID" value="KFM72778.1"/>
    <property type="molecule type" value="Genomic_DNA"/>
</dbReference>
<name>A0A087U5Y9_STEMI</name>
<evidence type="ECO:0000313" key="1">
    <source>
        <dbReference type="EMBL" id="KFM72778.1"/>
    </source>
</evidence>
<dbReference type="Proteomes" id="UP000054359">
    <property type="component" value="Unassembled WGS sequence"/>
</dbReference>
<feature type="non-terminal residue" evidence="1">
    <location>
        <position position="34"/>
    </location>
</feature>
<evidence type="ECO:0000313" key="2">
    <source>
        <dbReference type="Proteomes" id="UP000054359"/>
    </source>
</evidence>
<proteinExistence type="predicted"/>
<keyword evidence="2" id="KW-1185">Reference proteome</keyword>
<organism evidence="1 2">
    <name type="scientific">Stegodyphus mimosarum</name>
    <name type="common">African social velvet spider</name>
    <dbReference type="NCBI Taxonomy" id="407821"/>
    <lineage>
        <taxon>Eukaryota</taxon>
        <taxon>Metazoa</taxon>
        <taxon>Ecdysozoa</taxon>
        <taxon>Arthropoda</taxon>
        <taxon>Chelicerata</taxon>
        <taxon>Arachnida</taxon>
        <taxon>Araneae</taxon>
        <taxon>Araneomorphae</taxon>
        <taxon>Entelegynae</taxon>
        <taxon>Eresoidea</taxon>
        <taxon>Eresidae</taxon>
        <taxon>Stegodyphus</taxon>
    </lineage>
</organism>
<sequence length="34" mass="4104">MIPLQELPRLCSCRKASRSLFFQKLEKKLELRLK</sequence>
<protein>
    <submittedName>
        <fullName evidence="1">Uncharacterized protein</fullName>
    </submittedName>
</protein>
<dbReference type="AlphaFoldDB" id="A0A087U5Y9"/>
<accession>A0A087U5Y9</accession>